<dbReference type="InterPro" id="IPR000719">
    <property type="entry name" value="Prot_kinase_dom"/>
</dbReference>
<protein>
    <recommendedName>
        <fullName evidence="4">Protein kinase domain-containing protein</fullName>
    </recommendedName>
</protein>
<dbReference type="InterPro" id="IPR011009">
    <property type="entry name" value="Kinase-like_dom_sf"/>
</dbReference>
<dbReference type="AlphaFoldDB" id="A0A9J5Y2J2"/>
<dbReference type="SMART" id="SM00220">
    <property type="entry name" value="S_TKc"/>
    <property type="match status" value="1"/>
</dbReference>
<evidence type="ECO:0000256" key="3">
    <source>
        <dbReference type="SAM" id="MobiDB-lite"/>
    </source>
</evidence>
<feature type="domain" description="Protein kinase" evidence="4">
    <location>
        <begin position="294"/>
        <end position="591"/>
    </location>
</feature>
<feature type="region of interest" description="Disordered" evidence="3">
    <location>
        <begin position="1"/>
        <end position="37"/>
    </location>
</feature>
<keyword evidence="1" id="KW-0547">Nucleotide-binding</keyword>
<dbReference type="OrthoDB" id="1741172at2759"/>
<dbReference type="PANTHER" id="PTHR27001">
    <property type="entry name" value="OS01G0253100 PROTEIN"/>
    <property type="match status" value="1"/>
</dbReference>
<proteinExistence type="predicted"/>
<name>A0A9J5Y2J2_SOLCO</name>
<gene>
    <name evidence="5" type="ORF">H5410_034992</name>
</gene>
<evidence type="ECO:0000256" key="2">
    <source>
        <dbReference type="ARBA" id="ARBA00022840"/>
    </source>
</evidence>
<comment type="caution">
    <text evidence="5">The sequence shown here is derived from an EMBL/GenBank/DDBJ whole genome shotgun (WGS) entry which is preliminary data.</text>
</comment>
<accession>A0A9J5Y2J2</accession>
<dbReference type="GO" id="GO:0005886">
    <property type="term" value="C:plasma membrane"/>
    <property type="evidence" value="ECO:0007669"/>
    <property type="project" value="TreeGrafter"/>
</dbReference>
<organism evidence="5 6">
    <name type="scientific">Solanum commersonii</name>
    <name type="common">Commerson's wild potato</name>
    <name type="synonym">Commerson's nightshade</name>
    <dbReference type="NCBI Taxonomy" id="4109"/>
    <lineage>
        <taxon>Eukaryota</taxon>
        <taxon>Viridiplantae</taxon>
        <taxon>Streptophyta</taxon>
        <taxon>Embryophyta</taxon>
        <taxon>Tracheophyta</taxon>
        <taxon>Spermatophyta</taxon>
        <taxon>Magnoliopsida</taxon>
        <taxon>eudicotyledons</taxon>
        <taxon>Gunneridae</taxon>
        <taxon>Pentapetalae</taxon>
        <taxon>asterids</taxon>
        <taxon>lamiids</taxon>
        <taxon>Solanales</taxon>
        <taxon>Solanaceae</taxon>
        <taxon>Solanoideae</taxon>
        <taxon>Solaneae</taxon>
        <taxon>Solanum</taxon>
    </lineage>
</organism>
<dbReference type="PROSITE" id="PS50011">
    <property type="entry name" value="PROTEIN_KINASE_DOM"/>
    <property type="match status" value="1"/>
</dbReference>
<dbReference type="Gene3D" id="1.10.510.10">
    <property type="entry name" value="Transferase(Phosphotransferase) domain 1"/>
    <property type="match status" value="1"/>
</dbReference>
<dbReference type="GO" id="GO:0004672">
    <property type="term" value="F:protein kinase activity"/>
    <property type="evidence" value="ECO:0007669"/>
    <property type="project" value="InterPro"/>
</dbReference>
<dbReference type="Pfam" id="PF00069">
    <property type="entry name" value="Pkinase"/>
    <property type="match status" value="1"/>
</dbReference>
<dbReference type="Proteomes" id="UP000824120">
    <property type="component" value="Chromosome 7"/>
</dbReference>
<evidence type="ECO:0000259" key="4">
    <source>
        <dbReference type="PROSITE" id="PS50011"/>
    </source>
</evidence>
<keyword evidence="6" id="KW-1185">Reference proteome</keyword>
<feature type="compositionally biased region" description="Pro residues" evidence="3">
    <location>
        <begin position="1"/>
        <end position="13"/>
    </location>
</feature>
<evidence type="ECO:0000256" key="1">
    <source>
        <dbReference type="ARBA" id="ARBA00022741"/>
    </source>
</evidence>
<dbReference type="GO" id="GO:0005524">
    <property type="term" value="F:ATP binding"/>
    <property type="evidence" value="ECO:0007669"/>
    <property type="project" value="UniProtKB-KW"/>
</dbReference>
<dbReference type="PANTHER" id="PTHR27001:SF118">
    <property type="entry name" value="OS01G0253100 PROTEIN"/>
    <property type="match status" value="1"/>
</dbReference>
<dbReference type="SUPFAM" id="SSF56112">
    <property type="entry name" value="Protein kinase-like (PK-like)"/>
    <property type="match status" value="1"/>
</dbReference>
<evidence type="ECO:0000313" key="5">
    <source>
        <dbReference type="EMBL" id="KAG5593760.1"/>
    </source>
</evidence>
<dbReference type="EMBL" id="JACXVP010000007">
    <property type="protein sequence ID" value="KAG5593760.1"/>
    <property type="molecule type" value="Genomic_DNA"/>
</dbReference>
<evidence type="ECO:0000313" key="6">
    <source>
        <dbReference type="Proteomes" id="UP000824120"/>
    </source>
</evidence>
<sequence length="986" mass="112507">MQIPPPPAPPSGKLPPKAWSMEPRPQAHSLPPPPQRGLLYIRGDDSFHETMTRSLTLITLCPTSMEFLMYLNAVKLRHNGAFDFQTNFITDGEAPRFETEESTYNNVNELNESDTPLSLEPRIAEMQRPILEQMQIEKQGIMDALTKIRNALLFGYRLFCQPDTEWVIRDLNNIRTQLVQQMKEACKFLSSKLGKDRYFMDTLSKTFNIKTEGHELFSLSILDIQLAASGSLIRKCFEIEEVSPYATEIRTILYGYISLWAHNDIIYSWFIKGRIEPLDFTATLVQNPGLLATTFRERAQASGAHGDVYKVSIVEDNNVWGLNINDYAFKVSNEFLTHINKSEAHVLAHIPYENIIKIVGKGTGELNNKKVCFFVMKWISGGSLYDRMEGLNLSQVKKILKGTAYALHLLYTSTRSCVVDLKPQNILLDENDDPILCDFGLFAVSGQKFEGESDGTPLYHDDSSEASHDRDIFAYGVIIFQLLTNEVHEMHNGVSFASKINRYVDEDMDLGTLIKPRLQHEADWAVFKGGRCYSHQEELDSPQKEVLSRFLELSMIWVMVDFLFEFASKINAEQVMKGRWHWKNKTINFWLWLPVIGGLLKDTSSTVWTRIIAIGDHCGDWVKLEEETKLRNHLKLARIRVEGDGRGVPKEVTLKHGGLLLYPSYLGEITGKDTNRRRLTHASDQQISRVLYKRLGFGKIQEKRRETDHMGTSSGPPNVWAQILLDDELFLEPEGTESKFLESIKGERYRRYDHCRRRNKIRGRVNSNVLELSNNYGRQITYDLLIAKKGSDALLGKLDIEKAFDQLNWSNIISILRQMGFGERVLKQKSKTTHGNNKYFFACMKARAGANTINVLKNALMKHTEIQQEILSYYKGLLGEIEPITSDAYTLCKWGRCSFLQKGMGSGQARSAKLLLSPIPREDIMQALKDMPRDKAQAPGIDGFPMKFSLYYLLGYLNGGHVTISEEGLEKQEEISRDSLTKNCPR</sequence>
<keyword evidence="2" id="KW-0067">ATP-binding</keyword>
<reference evidence="5 6" key="1">
    <citation type="submission" date="2020-09" db="EMBL/GenBank/DDBJ databases">
        <title>De no assembly of potato wild relative species, Solanum commersonii.</title>
        <authorList>
            <person name="Cho K."/>
        </authorList>
    </citation>
    <scope>NUCLEOTIDE SEQUENCE [LARGE SCALE GENOMIC DNA]</scope>
    <source>
        <strain evidence="5">LZ3.2</strain>
        <tissue evidence="5">Leaf</tissue>
    </source>
</reference>